<organism evidence="5 6">
    <name type="scientific">Candidatus Borkfalkia faecipullorum</name>
    <dbReference type="NCBI Taxonomy" id="2838510"/>
    <lineage>
        <taxon>Bacteria</taxon>
        <taxon>Bacillati</taxon>
        <taxon>Bacillota</taxon>
        <taxon>Clostridia</taxon>
        <taxon>Christensenellales</taxon>
        <taxon>Christensenellaceae</taxon>
        <taxon>Candidatus Borkfalkia</taxon>
    </lineage>
</organism>
<dbReference type="EMBL" id="DXFX01000003">
    <property type="protein sequence ID" value="HIX06871.1"/>
    <property type="molecule type" value="Genomic_DNA"/>
</dbReference>
<keyword evidence="2" id="KW-0238">DNA-binding</keyword>
<dbReference type="InterPro" id="IPR009057">
    <property type="entry name" value="Homeodomain-like_sf"/>
</dbReference>
<dbReference type="GO" id="GO:0003700">
    <property type="term" value="F:DNA-binding transcription factor activity"/>
    <property type="evidence" value="ECO:0007669"/>
    <property type="project" value="InterPro"/>
</dbReference>
<keyword evidence="1" id="KW-0805">Transcription regulation</keyword>
<accession>A0A9D1V6G8</accession>
<proteinExistence type="predicted"/>
<keyword evidence="3" id="KW-0804">Transcription</keyword>
<dbReference type="Gene3D" id="1.10.10.60">
    <property type="entry name" value="Homeodomain-like"/>
    <property type="match status" value="1"/>
</dbReference>
<evidence type="ECO:0000259" key="4">
    <source>
        <dbReference type="PROSITE" id="PS01124"/>
    </source>
</evidence>
<evidence type="ECO:0000256" key="2">
    <source>
        <dbReference type="ARBA" id="ARBA00023125"/>
    </source>
</evidence>
<evidence type="ECO:0000313" key="6">
    <source>
        <dbReference type="Proteomes" id="UP000824204"/>
    </source>
</evidence>
<dbReference type="AlphaFoldDB" id="A0A9D1V6G8"/>
<dbReference type="InterPro" id="IPR018062">
    <property type="entry name" value="HTH_AraC-typ_CS"/>
</dbReference>
<reference evidence="5" key="1">
    <citation type="journal article" date="2021" name="PeerJ">
        <title>Extensive microbial diversity within the chicken gut microbiome revealed by metagenomics and culture.</title>
        <authorList>
            <person name="Gilroy R."/>
            <person name="Ravi A."/>
            <person name="Getino M."/>
            <person name="Pursley I."/>
            <person name="Horton D.L."/>
            <person name="Alikhan N.F."/>
            <person name="Baker D."/>
            <person name="Gharbi K."/>
            <person name="Hall N."/>
            <person name="Watson M."/>
            <person name="Adriaenssens E.M."/>
            <person name="Foster-Nyarko E."/>
            <person name="Jarju S."/>
            <person name="Secka A."/>
            <person name="Antonio M."/>
            <person name="Oren A."/>
            <person name="Chaudhuri R.R."/>
            <person name="La Ragione R."/>
            <person name="Hildebrand F."/>
            <person name="Pallen M.J."/>
        </authorList>
    </citation>
    <scope>NUCLEOTIDE SEQUENCE</scope>
    <source>
        <strain evidence="5">811</strain>
    </source>
</reference>
<evidence type="ECO:0000313" key="5">
    <source>
        <dbReference type="EMBL" id="HIX06871.1"/>
    </source>
</evidence>
<protein>
    <submittedName>
        <fullName evidence="5">AraC family transcriptional regulator</fullName>
    </submittedName>
</protein>
<gene>
    <name evidence="5" type="ORF">H9741_00180</name>
</gene>
<dbReference type="PROSITE" id="PS01124">
    <property type="entry name" value="HTH_ARAC_FAMILY_2"/>
    <property type="match status" value="1"/>
</dbReference>
<name>A0A9D1V6G8_9FIRM</name>
<dbReference type="Proteomes" id="UP000824204">
    <property type="component" value="Unassembled WGS sequence"/>
</dbReference>
<dbReference type="SMART" id="SM00342">
    <property type="entry name" value="HTH_ARAC"/>
    <property type="match status" value="1"/>
</dbReference>
<dbReference type="PANTHER" id="PTHR43280:SF28">
    <property type="entry name" value="HTH-TYPE TRANSCRIPTIONAL ACTIVATOR RHAS"/>
    <property type="match status" value="1"/>
</dbReference>
<dbReference type="PANTHER" id="PTHR43280">
    <property type="entry name" value="ARAC-FAMILY TRANSCRIPTIONAL REGULATOR"/>
    <property type="match status" value="1"/>
</dbReference>
<dbReference type="Pfam" id="PF12833">
    <property type="entry name" value="HTH_18"/>
    <property type="match status" value="1"/>
</dbReference>
<dbReference type="PROSITE" id="PS00041">
    <property type="entry name" value="HTH_ARAC_FAMILY_1"/>
    <property type="match status" value="1"/>
</dbReference>
<comment type="caution">
    <text evidence="5">The sequence shown here is derived from an EMBL/GenBank/DDBJ whole genome shotgun (WGS) entry which is preliminary data.</text>
</comment>
<reference evidence="5" key="2">
    <citation type="submission" date="2021-04" db="EMBL/GenBank/DDBJ databases">
        <authorList>
            <person name="Gilroy R."/>
        </authorList>
    </citation>
    <scope>NUCLEOTIDE SEQUENCE</scope>
    <source>
        <strain evidence="5">811</strain>
    </source>
</reference>
<evidence type="ECO:0000256" key="1">
    <source>
        <dbReference type="ARBA" id="ARBA00023015"/>
    </source>
</evidence>
<feature type="domain" description="HTH araC/xylS-type" evidence="4">
    <location>
        <begin position="22"/>
        <end position="120"/>
    </location>
</feature>
<sequence>MLDKQFNYAANDKNTTLLRCLALSIDYMHQHIGERITIEELAHASMLSRSWYMKQFSQLFHCSPFRYLQKMRVRKASDLLCTTDPSISSVAQECGFFDNSHLTSTFKSETGKTPSDFRKEVIINP</sequence>
<dbReference type="SUPFAM" id="SSF46689">
    <property type="entry name" value="Homeodomain-like"/>
    <property type="match status" value="2"/>
</dbReference>
<dbReference type="InterPro" id="IPR018060">
    <property type="entry name" value="HTH_AraC"/>
</dbReference>
<dbReference type="GO" id="GO:0043565">
    <property type="term" value="F:sequence-specific DNA binding"/>
    <property type="evidence" value="ECO:0007669"/>
    <property type="project" value="InterPro"/>
</dbReference>
<evidence type="ECO:0000256" key="3">
    <source>
        <dbReference type="ARBA" id="ARBA00023163"/>
    </source>
</evidence>